<dbReference type="InterPro" id="IPR029058">
    <property type="entry name" value="AB_hydrolase_fold"/>
</dbReference>
<dbReference type="Gene3D" id="3.40.50.1820">
    <property type="entry name" value="alpha/beta hydrolase"/>
    <property type="match status" value="1"/>
</dbReference>
<proteinExistence type="predicted"/>
<organism evidence="6 7">
    <name type="scientific">Penicillium canescens</name>
    <dbReference type="NCBI Taxonomy" id="5083"/>
    <lineage>
        <taxon>Eukaryota</taxon>
        <taxon>Fungi</taxon>
        <taxon>Dikarya</taxon>
        <taxon>Ascomycota</taxon>
        <taxon>Pezizomycotina</taxon>
        <taxon>Eurotiomycetes</taxon>
        <taxon>Eurotiomycetidae</taxon>
        <taxon>Eurotiales</taxon>
        <taxon>Aspergillaceae</taxon>
        <taxon>Penicillium</taxon>
    </lineage>
</organism>
<dbReference type="AlphaFoldDB" id="A0AAD6N978"/>
<evidence type="ECO:0000259" key="5">
    <source>
        <dbReference type="Pfam" id="PF03893"/>
    </source>
</evidence>
<evidence type="ECO:0000256" key="3">
    <source>
        <dbReference type="SAM" id="SignalP"/>
    </source>
</evidence>
<comment type="caution">
    <text evidence="6">The sequence shown here is derived from an EMBL/GenBank/DDBJ whole genome shotgun (WGS) entry which is preliminary data.</text>
</comment>
<dbReference type="Pfam" id="PF01764">
    <property type="entry name" value="Lipase_3"/>
    <property type="match status" value="1"/>
</dbReference>
<dbReference type="InterPro" id="IPR002921">
    <property type="entry name" value="Fungal_lipase-type"/>
</dbReference>
<evidence type="ECO:0000256" key="1">
    <source>
        <dbReference type="ARBA" id="ARBA00022729"/>
    </source>
</evidence>
<dbReference type="CDD" id="cd00519">
    <property type="entry name" value="Lipase_3"/>
    <property type="match status" value="1"/>
</dbReference>
<dbReference type="GO" id="GO:0072330">
    <property type="term" value="P:monocarboxylic acid biosynthetic process"/>
    <property type="evidence" value="ECO:0007669"/>
    <property type="project" value="UniProtKB-ARBA"/>
</dbReference>
<dbReference type="EMBL" id="JAQJZL010000004">
    <property type="protein sequence ID" value="KAJ6043647.1"/>
    <property type="molecule type" value="Genomic_DNA"/>
</dbReference>
<feature type="domain" description="Mono-/di-acylglycerol lipase N-terminal" evidence="5">
    <location>
        <begin position="8"/>
        <end position="77"/>
    </location>
</feature>
<dbReference type="PANTHER" id="PTHR46640:SF1">
    <property type="entry name" value="FUNGAL LIPASE-LIKE DOMAIN-CONTAINING PROTEIN-RELATED"/>
    <property type="match status" value="1"/>
</dbReference>
<keyword evidence="1 3" id="KW-0732">Signal</keyword>
<evidence type="ECO:0008006" key="8">
    <source>
        <dbReference type="Google" id="ProtNLM"/>
    </source>
</evidence>
<evidence type="ECO:0000256" key="2">
    <source>
        <dbReference type="ARBA" id="ARBA00022801"/>
    </source>
</evidence>
<dbReference type="PANTHER" id="PTHR46640">
    <property type="entry name" value="TRIACYLGLYCEROL LIPASE, PUTATIVE (AFU_ORTHOLOGUE AFUA_6G06510)-RELATED"/>
    <property type="match status" value="1"/>
</dbReference>
<accession>A0AAD6N978</accession>
<dbReference type="InterPro" id="IPR005592">
    <property type="entry name" value="Mono/diacylglycerol_lipase_N"/>
</dbReference>
<dbReference type="GO" id="GO:0017000">
    <property type="term" value="P:antibiotic biosynthetic process"/>
    <property type="evidence" value="ECO:0007669"/>
    <property type="project" value="UniProtKB-ARBA"/>
</dbReference>
<dbReference type="GO" id="GO:0016042">
    <property type="term" value="P:lipid catabolic process"/>
    <property type="evidence" value="ECO:0007669"/>
    <property type="project" value="InterPro"/>
</dbReference>
<evidence type="ECO:0000313" key="6">
    <source>
        <dbReference type="EMBL" id="KAJ6043647.1"/>
    </source>
</evidence>
<sequence>MRFSSLTILSAVAALGDALPSVVQSRDVPSDELSQFKFWSQYAAASYCQADYTAQVGTKVSCMTGNCPDVEEAGATIIYDFSKYANPTYMHSFSANAHTSSSTATDTTGYIAVDTTNKAVVLAFRGSYSVRNWFADASFPYIDPDLCDGCFAELGFWSSWSNVREDVNAQLEDALSQNPDYELVIVGHSLGAAVATLAAADLRTKGHESAKLYAFASPRVANPTLAKFITAQNNNYRFTHQDDPVPKLPLIAMGYAHISPEYWITSADNTTVTASDIDVVEGVLSLDGNSGTGAPLISDFHAHHWYFEKTDACLNDDLPFKR</sequence>
<protein>
    <recommendedName>
        <fullName evidence="8">Mono-and diacylglycerol lipase</fullName>
    </recommendedName>
</protein>
<name>A0AAD6N978_PENCN</name>
<reference evidence="6" key="2">
    <citation type="submission" date="2023-01" db="EMBL/GenBank/DDBJ databases">
        <authorList>
            <person name="Petersen C."/>
        </authorList>
    </citation>
    <scope>NUCLEOTIDE SEQUENCE</scope>
    <source>
        <strain evidence="6">IBT 15450</strain>
    </source>
</reference>
<gene>
    <name evidence="6" type="ORF">N7460_005002</name>
</gene>
<dbReference type="GO" id="GO:0016787">
    <property type="term" value="F:hydrolase activity"/>
    <property type="evidence" value="ECO:0007669"/>
    <property type="project" value="UniProtKB-KW"/>
</dbReference>
<feature type="chain" id="PRO_5041934824" description="Mono-and diacylglycerol lipase" evidence="3">
    <location>
        <begin position="19"/>
        <end position="322"/>
    </location>
</feature>
<dbReference type="InterPro" id="IPR051299">
    <property type="entry name" value="AB_hydrolase_lip/est"/>
</dbReference>
<reference evidence="6" key="1">
    <citation type="journal article" date="2023" name="IMA Fungus">
        <title>Comparative genomic study of the Penicillium genus elucidates a diverse pangenome and 15 lateral gene transfer events.</title>
        <authorList>
            <person name="Petersen C."/>
            <person name="Sorensen T."/>
            <person name="Nielsen M.R."/>
            <person name="Sondergaard T.E."/>
            <person name="Sorensen J.L."/>
            <person name="Fitzpatrick D.A."/>
            <person name="Frisvad J.C."/>
            <person name="Nielsen K.L."/>
        </authorList>
    </citation>
    <scope>NUCLEOTIDE SEQUENCE</scope>
    <source>
        <strain evidence="6">IBT 15450</strain>
    </source>
</reference>
<feature type="signal peptide" evidence="3">
    <location>
        <begin position="1"/>
        <end position="18"/>
    </location>
</feature>
<dbReference type="Pfam" id="PF03893">
    <property type="entry name" value="Lipase3_N"/>
    <property type="match status" value="1"/>
</dbReference>
<feature type="domain" description="Fungal lipase-type" evidence="4">
    <location>
        <begin position="121"/>
        <end position="251"/>
    </location>
</feature>
<evidence type="ECO:0000313" key="7">
    <source>
        <dbReference type="Proteomes" id="UP001219568"/>
    </source>
</evidence>
<dbReference type="Proteomes" id="UP001219568">
    <property type="component" value="Unassembled WGS sequence"/>
</dbReference>
<evidence type="ECO:0000259" key="4">
    <source>
        <dbReference type="Pfam" id="PF01764"/>
    </source>
</evidence>
<keyword evidence="2" id="KW-0378">Hydrolase</keyword>
<dbReference type="SUPFAM" id="SSF53474">
    <property type="entry name" value="alpha/beta-Hydrolases"/>
    <property type="match status" value="1"/>
</dbReference>
<keyword evidence="7" id="KW-1185">Reference proteome</keyword>